<protein>
    <submittedName>
        <fullName evidence="5">Stage IV sporulation protein A</fullName>
    </submittedName>
</protein>
<accession>A0A4R1QWT1</accession>
<dbReference type="Pfam" id="PF09547">
    <property type="entry name" value="SpoIVA_ATPase"/>
    <property type="match status" value="1"/>
</dbReference>
<dbReference type="Pfam" id="PF20438">
    <property type="entry name" value="SpoIVA_middle"/>
    <property type="match status" value="1"/>
</dbReference>
<dbReference type="InterPro" id="IPR046841">
    <property type="entry name" value="SpoIVA_middle"/>
</dbReference>
<feature type="domain" description="Stage IV sporulation protein A ATPase" evidence="2">
    <location>
        <begin position="26"/>
        <end position="259"/>
    </location>
</feature>
<dbReference type="EMBL" id="SLUO01000014">
    <property type="protein sequence ID" value="TCL55704.1"/>
    <property type="molecule type" value="Genomic_DNA"/>
</dbReference>
<dbReference type="GO" id="GO:0043934">
    <property type="term" value="P:sporulation"/>
    <property type="evidence" value="ECO:0007669"/>
    <property type="project" value="InterPro"/>
</dbReference>
<evidence type="ECO:0000259" key="3">
    <source>
        <dbReference type="Pfam" id="PF20438"/>
    </source>
</evidence>
<dbReference type="STRING" id="1469948.GCA_000732725_01212"/>
<evidence type="ECO:0000256" key="1">
    <source>
        <dbReference type="SAM" id="MobiDB-lite"/>
    </source>
</evidence>
<feature type="domain" description="Sporulation stage IV protein A C-terminal" evidence="4">
    <location>
        <begin position="438"/>
        <end position="512"/>
    </location>
</feature>
<name>A0A4R1QWT1_9FIRM</name>
<dbReference type="Gene3D" id="3.40.50.300">
    <property type="entry name" value="P-loop containing nucleotide triphosphate hydrolases"/>
    <property type="match status" value="1"/>
</dbReference>
<evidence type="ECO:0000313" key="6">
    <source>
        <dbReference type="Proteomes" id="UP000295718"/>
    </source>
</evidence>
<dbReference type="InterPro" id="IPR027417">
    <property type="entry name" value="P-loop_NTPase"/>
</dbReference>
<dbReference type="PIRSF" id="PIRSF007466">
    <property type="entry name" value="SpoIVA"/>
    <property type="match status" value="1"/>
</dbReference>
<dbReference type="InterPro" id="IPR046840">
    <property type="entry name" value="SpoIVA_C"/>
</dbReference>
<dbReference type="SUPFAM" id="SSF52540">
    <property type="entry name" value="P-loop containing nucleoside triphosphate hydrolases"/>
    <property type="match status" value="1"/>
</dbReference>
<gene>
    <name evidence="5" type="ORF">EDD76_114116</name>
</gene>
<proteinExistence type="predicted"/>
<dbReference type="AlphaFoldDB" id="A0A4R1QWT1"/>
<feature type="compositionally biased region" description="Polar residues" evidence="1">
    <location>
        <begin position="81"/>
        <end position="93"/>
    </location>
</feature>
<dbReference type="CDD" id="cd00882">
    <property type="entry name" value="Ras_like_GTPase"/>
    <property type="match status" value="1"/>
</dbReference>
<feature type="domain" description="Stage IV sporulation protein A middle" evidence="3">
    <location>
        <begin position="261"/>
        <end position="437"/>
    </location>
</feature>
<dbReference type="NCBIfam" id="TIGR02836">
    <property type="entry name" value="spore_IV_A"/>
    <property type="match status" value="1"/>
</dbReference>
<dbReference type="GO" id="GO:0005524">
    <property type="term" value="F:ATP binding"/>
    <property type="evidence" value="ECO:0007669"/>
    <property type="project" value="InterPro"/>
</dbReference>
<comment type="caution">
    <text evidence="5">The sequence shown here is derived from an EMBL/GenBank/DDBJ whole genome shotgun (WGS) entry which is preliminary data.</text>
</comment>
<dbReference type="Proteomes" id="UP000295718">
    <property type="component" value="Unassembled WGS sequence"/>
</dbReference>
<evidence type="ECO:0000259" key="4">
    <source>
        <dbReference type="Pfam" id="PF20439"/>
    </source>
</evidence>
<evidence type="ECO:0000259" key="2">
    <source>
        <dbReference type="Pfam" id="PF09547"/>
    </source>
</evidence>
<reference evidence="5 6" key="1">
    <citation type="submission" date="2019-03" db="EMBL/GenBank/DDBJ databases">
        <title>Genomic Encyclopedia of Type Strains, Phase IV (KMG-IV): sequencing the most valuable type-strain genomes for metagenomic binning, comparative biology and taxonomic classification.</title>
        <authorList>
            <person name="Goeker M."/>
        </authorList>
    </citation>
    <scope>NUCLEOTIDE SEQUENCE [LARGE SCALE GENOMIC DNA]</scope>
    <source>
        <strain evidence="5 6">DSM 100556</strain>
    </source>
</reference>
<dbReference type="GO" id="GO:0016887">
    <property type="term" value="F:ATP hydrolysis activity"/>
    <property type="evidence" value="ECO:0007669"/>
    <property type="project" value="InterPro"/>
</dbReference>
<feature type="region of interest" description="Disordered" evidence="1">
    <location>
        <begin position="73"/>
        <end position="93"/>
    </location>
</feature>
<dbReference type="Pfam" id="PF20439">
    <property type="entry name" value="SpoIVA_C"/>
    <property type="match status" value="1"/>
</dbReference>
<keyword evidence="6" id="KW-1185">Reference proteome</keyword>
<sequence>MFFPLAYIVTANMEGETFFMDASHTHNLYKDIQFRTGGEIYIGVVGPVRTGKSTFIKRFMDIMVLPYMTDEHEKTRAQDELPQSSGGRTITTTEPKFIPKEAARISLGEDINVNVRLIDCVGYMVEGASGHMEEDMERMVKTPWSAEEIPFTQAAEIGTRKVINDHSTIGIVITCDGSFGELPRENYLPAEERTIQELKRIHKPFIVLVNTEKPYSESAIKLAEEVGRKYQVSAMPVNCEQLKKEDINGIMEKILYEFPLTMVEFYMPKWVEMLPNTHRMKADIITKIRELIGQIGCVKDVVSGGIQIESDYLRKCKVEGIDMATGCVTVAVDVDDSFYYEMLSDLIGENITSEYQLLSVLREMAKMKTEYVKVLHAVDSVRGKGYGVVTPERGEITLDKPEIIRHGNKFGVKIKAESPSIHMIRANIETEISPIVGTEEQAQDLIRYISEAGTSEEGMWETNIFGKTVEQLVNDGITGKIAMIGEESQVKLQETMQKIVNDSNGGMVCIII</sequence>
<dbReference type="InterPro" id="IPR014201">
    <property type="entry name" value="Spore_IV_A"/>
</dbReference>
<organism evidence="5 6">
    <name type="scientific">Kineothrix alysoides</name>
    <dbReference type="NCBI Taxonomy" id="1469948"/>
    <lineage>
        <taxon>Bacteria</taxon>
        <taxon>Bacillati</taxon>
        <taxon>Bacillota</taxon>
        <taxon>Clostridia</taxon>
        <taxon>Lachnospirales</taxon>
        <taxon>Lachnospiraceae</taxon>
        <taxon>Kineothrix</taxon>
    </lineage>
</organism>
<evidence type="ECO:0000313" key="5">
    <source>
        <dbReference type="EMBL" id="TCL55704.1"/>
    </source>
</evidence>
<dbReference type="InterPro" id="IPR046842">
    <property type="entry name" value="SpoIVA_ATPase"/>
</dbReference>